<protein>
    <submittedName>
        <fullName evidence="1">YD repeat-containing protein</fullName>
    </submittedName>
</protein>
<dbReference type="InterPro" id="IPR023393">
    <property type="entry name" value="START-like_dom_sf"/>
</dbReference>
<name>A0A4Q7V7I5_PSEST</name>
<gene>
    <name evidence="1" type="ORF">EV383_5720</name>
</gene>
<dbReference type="RefSeq" id="WP_130292804.1">
    <property type="nucleotide sequence ID" value="NZ_SHKL01000001.1"/>
</dbReference>
<dbReference type="Pfam" id="PF10604">
    <property type="entry name" value="Polyketide_cyc2"/>
    <property type="match status" value="1"/>
</dbReference>
<organism evidence="1 2">
    <name type="scientific">Pseudonocardia sediminis</name>
    <dbReference type="NCBI Taxonomy" id="1397368"/>
    <lineage>
        <taxon>Bacteria</taxon>
        <taxon>Bacillati</taxon>
        <taxon>Actinomycetota</taxon>
        <taxon>Actinomycetes</taxon>
        <taxon>Pseudonocardiales</taxon>
        <taxon>Pseudonocardiaceae</taxon>
        <taxon>Pseudonocardia</taxon>
    </lineage>
</organism>
<keyword evidence="2" id="KW-1185">Reference proteome</keyword>
<dbReference type="InterPro" id="IPR019587">
    <property type="entry name" value="Polyketide_cyclase/dehydratase"/>
</dbReference>
<dbReference type="SUPFAM" id="SSF55961">
    <property type="entry name" value="Bet v1-like"/>
    <property type="match status" value="1"/>
</dbReference>
<dbReference type="AlphaFoldDB" id="A0A4Q7V7I5"/>
<dbReference type="Gene3D" id="3.30.530.20">
    <property type="match status" value="1"/>
</dbReference>
<evidence type="ECO:0000313" key="1">
    <source>
        <dbReference type="EMBL" id="RZT88773.1"/>
    </source>
</evidence>
<dbReference type="EMBL" id="SHKL01000001">
    <property type="protein sequence ID" value="RZT88773.1"/>
    <property type="molecule type" value="Genomic_DNA"/>
</dbReference>
<dbReference type="Proteomes" id="UP000291591">
    <property type="component" value="Unassembled WGS sequence"/>
</dbReference>
<sequence length="153" mass="17506">MNTVTSVDNGRRRVARRVLVPTDPGEIFSLLADPHRHEELDGSGTVRAAVSGPSHLRLGDRFSVNMRQLGIPYRITSQVVAIEQDRLIEWRHPLGHTWRWELAYDGGGTVVTETFDYSRSWAARMYEWSGRVERNGRGITATLRQLCERFADR</sequence>
<proteinExistence type="predicted"/>
<accession>A0A4Q7V7I5</accession>
<reference evidence="1 2" key="1">
    <citation type="submission" date="2019-02" db="EMBL/GenBank/DDBJ databases">
        <title>Sequencing the genomes of 1000 actinobacteria strains.</title>
        <authorList>
            <person name="Klenk H.-P."/>
        </authorList>
    </citation>
    <scope>NUCLEOTIDE SEQUENCE [LARGE SCALE GENOMIC DNA]</scope>
    <source>
        <strain evidence="1 2">DSM 45779</strain>
    </source>
</reference>
<comment type="caution">
    <text evidence="1">The sequence shown here is derived from an EMBL/GenBank/DDBJ whole genome shotgun (WGS) entry which is preliminary data.</text>
</comment>
<dbReference type="OrthoDB" id="6624781at2"/>
<evidence type="ECO:0000313" key="2">
    <source>
        <dbReference type="Proteomes" id="UP000291591"/>
    </source>
</evidence>